<protein>
    <submittedName>
        <fullName evidence="2">Uncharacterized protein</fullName>
    </submittedName>
</protein>
<comment type="caution">
    <text evidence="2">The sequence shown here is derived from an EMBL/GenBank/DDBJ whole genome shotgun (WGS) entry which is preliminary data.</text>
</comment>
<dbReference type="EMBL" id="JASPKZ010007923">
    <property type="protein sequence ID" value="KAJ9581416.1"/>
    <property type="molecule type" value="Genomic_DNA"/>
</dbReference>
<feature type="coiled-coil region" evidence="1">
    <location>
        <begin position="48"/>
        <end position="75"/>
    </location>
</feature>
<name>A0AAD7ZJB0_DIPPU</name>
<dbReference type="Proteomes" id="UP001233999">
    <property type="component" value="Unassembled WGS sequence"/>
</dbReference>
<evidence type="ECO:0000256" key="1">
    <source>
        <dbReference type="SAM" id="Coils"/>
    </source>
</evidence>
<keyword evidence="3" id="KW-1185">Reference proteome</keyword>
<feature type="non-terminal residue" evidence="2">
    <location>
        <position position="111"/>
    </location>
</feature>
<feature type="non-terminal residue" evidence="2">
    <location>
        <position position="1"/>
    </location>
</feature>
<sequence>EFESKWQAFAFIISENEEKTKHIDTVVHSKESKHTIQELLSEMMDQVTDSYKKLVELLRSKLSKAEEEWKTLESIETSIGSIQDKLKDSQVRVAQFYVWGEDTNAIETLLK</sequence>
<evidence type="ECO:0000313" key="2">
    <source>
        <dbReference type="EMBL" id="KAJ9581416.1"/>
    </source>
</evidence>
<dbReference type="AlphaFoldDB" id="A0AAD7ZJB0"/>
<evidence type="ECO:0000313" key="3">
    <source>
        <dbReference type="Proteomes" id="UP001233999"/>
    </source>
</evidence>
<reference evidence="2" key="2">
    <citation type="submission" date="2023-05" db="EMBL/GenBank/DDBJ databases">
        <authorList>
            <person name="Fouks B."/>
        </authorList>
    </citation>
    <scope>NUCLEOTIDE SEQUENCE</scope>
    <source>
        <strain evidence="2">Stay&amp;Tobe</strain>
        <tissue evidence="2">Testes</tissue>
    </source>
</reference>
<accession>A0AAD7ZJB0</accession>
<reference evidence="2" key="1">
    <citation type="journal article" date="2023" name="IScience">
        <title>Live-bearing cockroach genome reveals convergent evolutionary mechanisms linked to viviparity in insects and beyond.</title>
        <authorList>
            <person name="Fouks B."/>
            <person name="Harrison M.C."/>
            <person name="Mikhailova A.A."/>
            <person name="Marchal E."/>
            <person name="English S."/>
            <person name="Carruthers M."/>
            <person name="Jennings E.C."/>
            <person name="Chiamaka E.L."/>
            <person name="Frigard R.A."/>
            <person name="Pippel M."/>
            <person name="Attardo G.M."/>
            <person name="Benoit J.B."/>
            <person name="Bornberg-Bauer E."/>
            <person name="Tobe S.S."/>
        </authorList>
    </citation>
    <scope>NUCLEOTIDE SEQUENCE</scope>
    <source>
        <strain evidence="2">Stay&amp;Tobe</strain>
    </source>
</reference>
<keyword evidence="1" id="KW-0175">Coiled coil</keyword>
<proteinExistence type="predicted"/>
<organism evidence="2 3">
    <name type="scientific">Diploptera punctata</name>
    <name type="common">Pacific beetle cockroach</name>
    <dbReference type="NCBI Taxonomy" id="6984"/>
    <lineage>
        <taxon>Eukaryota</taxon>
        <taxon>Metazoa</taxon>
        <taxon>Ecdysozoa</taxon>
        <taxon>Arthropoda</taxon>
        <taxon>Hexapoda</taxon>
        <taxon>Insecta</taxon>
        <taxon>Pterygota</taxon>
        <taxon>Neoptera</taxon>
        <taxon>Polyneoptera</taxon>
        <taxon>Dictyoptera</taxon>
        <taxon>Blattodea</taxon>
        <taxon>Blaberoidea</taxon>
        <taxon>Blaberidae</taxon>
        <taxon>Diplopterinae</taxon>
        <taxon>Diploptera</taxon>
    </lineage>
</organism>
<gene>
    <name evidence="2" type="ORF">L9F63_023404</name>
</gene>